<dbReference type="OrthoDB" id="333692at2759"/>
<organism evidence="2 3">
    <name type="scientific">Cyclospora cayetanensis</name>
    <dbReference type="NCBI Taxonomy" id="88456"/>
    <lineage>
        <taxon>Eukaryota</taxon>
        <taxon>Sar</taxon>
        <taxon>Alveolata</taxon>
        <taxon>Apicomplexa</taxon>
        <taxon>Conoidasida</taxon>
        <taxon>Coccidia</taxon>
        <taxon>Eucoccidiorida</taxon>
        <taxon>Eimeriorina</taxon>
        <taxon>Eimeriidae</taxon>
        <taxon>Cyclospora</taxon>
    </lineage>
</organism>
<evidence type="ECO:0000313" key="2">
    <source>
        <dbReference type="Proteomes" id="UP000515125"/>
    </source>
</evidence>
<dbReference type="InterPro" id="IPR036691">
    <property type="entry name" value="Endo/exonu/phosph_ase_sf"/>
</dbReference>
<evidence type="ECO:0000256" key="1">
    <source>
        <dbReference type="SAM" id="MobiDB-lite"/>
    </source>
</evidence>
<accession>A0A6P6RWC9</accession>
<dbReference type="Proteomes" id="UP000515125">
    <property type="component" value="Unplaced"/>
</dbReference>
<dbReference type="GO" id="GO:0000175">
    <property type="term" value="F:3'-5'-RNA exonuclease activity"/>
    <property type="evidence" value="ECO:0007669"/>
    <property type="project" value="TreeGrafter"/>
</dbReference>
<feature type="compositionally biased region" description="Polar residues" evidence="1">
    <location>
        <begin position="357"/>
        <end position="366"/>
    </location>
</feature>
<feature type="compositionally biased region" description="Basic and acidic residues" evidence="1">
    <location>
        <begin position="20"/>
        <end position="36"/>
    </location>
</feature>
<gene>
    <name evidence="3" type="primary">LOC34621375</name>
</gene>
<feature type="compositionally biased region" description="Low complexity" evidence="1">
    <location>
        <begin position="399"/>
        <end position="425"/>
    </location>
</feature>
<dbReference type="GeneID" id="34621375"/>
<dbReference type="AlphaFoldDB" id="A0A6P6RWC9"/>
<dbReference type="RefSeq" id="XP_026191450.1">
    <property type="nucleotide sequence ID" value="XM_026335665.1"/>
</dbReference>
<feature type="region of interest" description="Disordered" evidence="1">
    <location>
        <begin position="354"/>
        <end position="427"/>
    </location>
</feature>
<evidence type="ECO:0000313" key="3">
    <source>
        <dbReference type="RefSeq" id="XP_026191450.1"/>
    </source>
</evidence>
<feature type="region of interest" description="Disordered" evidence="1">
    <location>
        <begin position="296"/>
        <end position="321"/>
    </location>
</feature>
<protein>
    <submittedName>
        <fullName evidence="3">Uncharacterized protein LOC34621375</fullName>
    </submittedName>
</protein>
<dbReference type="Gene3D" id="3.60.10.10">
    <property type="entry name" value="Endonuclease/exonuclease/phosphatase"/>
    <property type="match status" value="1"/>
</dbReference>
<feature type="compositionally biased region" description="Low complexity" evidence="1">
    <location>
        <begin position="302"/>
        <end position="317"/>
    </location>
</feature>
<sequence>MDKDQVALVVLLRELPRQQHGQEQHLQMRQEEDQRAVKPSQQQQQRHEVAAAGPRFLVAANTHLIFSPARGDVKLSQLLYFFRCLHDMRLRGILTAYEALTNTEGSFSVLRDGAASASASTVRRTYSKAVPHALGRLSAQGDPGTVGGTTHPWPHPKTLRCPGAEANSLRNALVAWASEKGERYRAEVEGLNERTLEAAERLVHVVACGDFNFTPQSPFYHLVTRGTMDFSRLSREKLSGQFLMSSKMYPIRSMGHCFAGASAMNAPEASRLLTQVPKGVASSWEKSVRMLFRGSETGGAAQGQNQQQHQQPSSNRQGGQGLPLASCALGVPKQEESFLVSLPFALKSAYAIPPTTPQSRWQSQKGSGDAPSLFEDSQNLEKEAAPSVTPATNPRRSSSKSSSSKSSSSKGSSSKSSSSKSSSSSIPMEEFLEEPAYTAYHGWQKGCIDYIFFSPGNLKVAQVYQLPSLLSQGCVGSCPNLLWPASDHLSLVVDLVPARTPCYQEEPAHSQPCVGEERRESNTARHAADKYWPLYKYTAKDQRRVGSGGRGTKNRPGDLIAFTAWKQTSNVSYVHGPLSDANGERGHVQVRSKSSNTKMPESFRLGFPSDLPLTLIQIVSALNRRGAEGRWCIFINLGT</sequence>
<dbReference type="InterPro" id="IPR050410">
    <property type="entry name" value="CCR4/nocturin_mRNA_transcr"/>
</dbReference>
<dbReference type="PANTHER" id="PTHR12121">
    <property type="entry name" value="CARBON CATABOLITE REPRESSOR PROTEIN 4"/>
    <property type="match status" value="1"/>
</dbReference>
<dbReference type="PANTHER" id="PTHR12121:SF34">
    <property type="entry name" value="PROTEIN ANGEL"/>
    <property type="match status" value="1"/>
</dbReference>
<proteinExistence type="predicted"/>
<reference evidence="3" key="1">
    <citation type="submission" date="2025-08" db="UniProtKB">
        <authorList>
            <consortium name="RefSeq"/>
        </authorList>
    </citation>
    <scope>IDENTIFICATION</scope>
</reference>
<name>A0A6P6RWC9_9EIME</name>
<keyword evidence="2" id="KW-1185">Reference proteome</keyword>
<feature type="region of interest" description="Disordered" evidence="1">
    <location>
        <begin position="20"/>
        <end position="48"/>
    </location>
</feature>
<dbReference type="SUPFAM" id="SSF56219">
    <property type="entry name" value="DNase I-like"/>
    <property type="match status" value="1"/>
</dbReference>